<name>A0ABT5CFW6_9BACT</name>
<evidence type="ECO:0000313" key="1">
    <source>
        <dbReference type="EMBL" id="MDC0685329.1"/>
    </source>
</evidence>
<gene>
    <name evidence="1" type="ORF">POL72_46920</name>
</gene>
<organism evidence="1 2">
    <name type="scientific">Sorangium atrum</name>
    <dbReference type="NCBI Taxonomy" id="2995308"/>
    <lineage>
        <taxon>Bacteria</taxon>
        <taxon>Pseudomonadati</taxon>
        <taxon>Myxococcota</taxon>
        <taxon>Polyangia</taxon>
        <taxon>Polyangiales</taxon>
        <taxon>Polyangiaceae</taxon>
        <taxon>Sorangium</taxon>
    </lineage>
</organism>
<evidence type="ECO:0008006" key="3">
    <source>
        <dbReference type="Google" id="ProtNLM"/>
    </source>
</evidence>
<proteinExistence type="predicted"/>
<protein>
    <recommendedName>
        <fullName evidence="3">N-acetyltransferase domain-containing protein</fullName>
    </recommendedName>
</protein>
<reference evidence="1 2" key="1">
    <citation type="submission" date="2023-01" db="EMBL/GenBank/DDBJ databases">
        <title>Minimal conservation of predation-associated metabolite biosynthetic gene clusters underscores biosynthetic potential of Myxococcota including descriptions for ten novel species: Archangium lansinium sp. nov., Myxococcus landrumus sp. nov., Nannocystis bai.</title>
        <authorList>
            <person name="Ahearne A."/>
            <person name="Stevens C."/>
            <person name="Dowd S."/>
        </authorList>
    </citation>
    <scope>NUCLEOTIDE SEQUENCE [LARGE SCALE GENOMIC DNA]</scope>
    <source>
        <strain evidence="1 2">WIWO2</strain>
    </source>
</reference>
<sequence>MLNLLLRLSPLRPAVRLETVERRDFTEPRLRELHALSNALMAEDFGHFCVHARTNDVVHVFRRADTGAIVGFQFWKTAPLALPRSRAIVGGKLRISPDFRTRGLHLVSGLLFLLETKRRAPRTRLYRLSIASLFGFVSITEALARYELFDPKRRGTAEDEAVREAFLKLARESNYHVDDETGLFRVNIFMTEETVSRYPPRYFERPAARRYAAANPGFRTNGCYAGFWFRFTSENLLVMTRAVMRRLFRRGSPVDPPPARG</sequence>
<accession>A0ABT5CFW6</accession>
<dbReference type="RefSeq" id="WP_272103543.1">
    <property type="nucleotide sequence ID" value="NZ_JAQNDK010000006.1"/>
</dbReference>
<dbReference type="Proteomes" id="UP001217485">
    <property type="component" value="Unassembled WGS sequence"/>
</dbReference>
<keyword evidence="2" id="KW-1185">Reference proteome</keyword>
<comment type="caution">
    <text evidence="1">The sequence shown here is derived from an EMBL/GenBank/DDBJ whole genome shotgun (WGS) entry which is preliminary data.</text>
</comment>
<dbReference type="EMBL" id="JAQNDK010000006">
    <property type="protein sequence ID" value="MDC0685329.1"/>
    <property type="molecule type" value="Genomic_DNA"/>
</dbReference>
<evidence type="ECO:0000313" key="2">
    <source>
        <dbReference type="Proteomes" id="UP001217485"/>
    </source>
</evidence>